<dbReference type="Proteomes" id="UP000422569">
    <property type="component" value="Chromosome"/>
</dbReference>
<name>A0A6B8M1E2_9HYPH</name>
<sequence length="159" mass="17928">MTTMAEALAEERAQDEWMIRSTLGKAIHQSLQTIVREPLPNEMALLLLRLAAAQATSSNEAWNGRLSELDIATRHVARGKLIIARQRERIVQLQAEQRSNEDARHMLDTFVETLALLEHHLHLLRDETEGKDQKPEWIFSRLAARIPAAPALTAIAALN</sequence>
<organism evidence="1 2">
    <name type="scientific">Methylocystis parvus</name>
    <dbReference type="NCBI Taxonomy" id="134"/>
    <lineage>
        <taxon>Bacteria</taxon>
        <taxon>Pseudomonadati</taxon>
        <taxon>Pseudomonadota</taxon>
        <taxon>Alphaproteobacteria</taxon>
        <taxon>Hyphomicrobiales</taxon>
        <taxon>Methylocystaceae</taxon>
        <taxon>Methylocystis</taxon>
    </lineage>
</organism>
<dbReference type="EMBL" id="CP044331">
    <property type="protein sequence ID" value="QGM96066.1"/>
    <property type="molecule type" value="Genomic_DNA"/>
</dbReference>
<proteinExistence type="predicted"/>
<dbReference type="AlphaFoldDB" id="A0A6B8M1E2"/>
<gene>
    <name evidence="1" type="ORF">F7D14_00160</name>
</gene>
<dbReference type="KEGG" id="mpar:F7D14_00160"/>
<dbReference type="RefSeq" id="WP_016918378.1">
    <property type="nucleotide sequence ID" value="NZ_CP044331.1"/>
</dbReference>
<evidence type="ECO:0000313" key="2">
    <source>
        <dbReference type="Proteomes" id="UP000422569"/>
    </source>
</evidence>
<reference evidence="1 2" key="1">
    <citation type="submission" date="2019-09" db="EMBL/GenBank/DDBJ databases">
        <title>Isolation and complete genome sequencing of Methylocystis species.</title>
        <authorList>
            <person name="Rumah B.L."/>
            <person name="Stead C.E."/>
            <person name="Stevens B.C."/>
            <person name="Minton N.P."/>
            <person name="Grosse-Honebrink A."/>
            <person name="Zhang Y."/>
        </authorList>
    </citation>
    <scope>NUCLEOTIDE SEQUENCE [LARGE SCALE GENOMIC DNA]</scope>
    <source>
        <strain evidence="1 2">BRCS2</strain>
    </source>
</reference>
<accession>A0A6B8M1E2</accession>
<protein>
    <submittedName>
        <fullName evidence="1">Uncharacterized protein</fullName>
    </submittedName>
</protein>
<evidence type="ECO:0000313" key="1">
    <source>
        <dbReference type="EMBL" id="QGM96066.1"/>
    </source>
</evidence>
<keyword evidence="2" id="KW-1185">Reference proteome</keyword>